<evidence type="ECO:0000256" key="5">
    <source>
        <dbReference type="ARBA" id="ARBA00022840"/>
    </source>
</evidence>
<dbReference type="PANTHER" id="PTHR24095:SF14">
    <property type="entry name" value="ACETYL-COENZYME A SYNTHETASE 1"/>
    <property type="match status" value="1"/>
</dbReference>
<evidence type="ECO:0000313" key="12">
    <source>
        <dbReference type="Proteomes" id="UP001268864"/>
    </source>
</evidence>
<dbReference type="EC" id="6.2.1.1" evidence="2 6"/>
<dbReference type="SUPFAM" id="SSF56801">
    <property type="entry name" value="Acetyl-CoA synthetase-like"/>
    <property type="match status" value="1"/>
</dbReference>
<sequence length="661" mass="73690">MTDDPVPIETRLSEPEYYRPPPSFVGQANVTDPTVFDEFDQFPEGFEAYAERLDWDERWDTVFDGSDPPYFRWFTGGRLNAAHNCVDRHLEEYAEKTAFVWEGEPGDCRRLAYQDLYREVNEFAAALRAVGVEEGDVVTLHLPMVPALPISMLACARLGAVHSEVFGGFSAPALADRIADADSRHLITIDGYYRRGEFLQHKRKADDAREQLDDDVDAVLVWTREDDLHPATELTERDVLVGDLLAVHRGDSVDPVPRASTDPLFLMYTSGTTGKPKGAQHGTGGYLSYVTGTTHSLFDIHPTDTYWCFADIGWITGHSYIVYGPLANAASSVLYEGAPDHPHRGRVWEIAEKYGVDIFHTSPTAIRLFMRWGESHLEPYDFDFKHLTSVGEPIQPEVWRWYYDHVGGGDSVVIDTWWQTETGGVVLSNLPALADMKPGYVGRPMPGISAAILDDDGAELEAGSGQAGYLVLDRPWPGMLQTLQGDDERYIEEYWADFSDLDSDDWRDWVYKAGDSAVEAADGYFRVLGRIDDVMNVAGHRLGSMELESVIVEVPDVAEAAVAARDHPEKGQVPDAYVVLREDAEAGAEVREAVREAVATDIGKFARPDHVTVVDSLPYTRSGKIMRRLLGEISNERPLSDTTTLEDPAVPERIREQVSGE</sequence>
<keyword evidence="3 11" id="KW-0436">Ligase</keyword>
<dbReference type="RefSeq" id="WP_310898801.1">
    <property type="nucleotide sequence ID" value="NZ_JAMQOS010000001.1"/>
</dbReference>
<proteinExistence type="inferred from homology"/>
<feature type="domain" description="AMP-dependent synthetase/ligase" evidence="8">
    <location>
        <begin position="87"/>
        <end position="475"/>
    </location>
</feature>
<dbReference type="Pfam" id="PF00501">
    <property type="entry name" value="AMP-binding"/>
    <property type="match status" value="1"/>
</dbReference>
<dbReference type="GO" id="GO:0003987">
    <property type="term" value="F:acetate-CoA ligase activity"/>
    <property type="evidence" value="ECO:0007669"/>
    <property type="project" value="UniProtKB-EC"/>
</dbReference>
<keyword evidence="5" id="KW-0067">ATP-binding</keyword>
<evidence type="ECO:0000256" key="2">
    <source>
        <dbReference type="ARBA" id="ARBA00013275"/>
    </source>
</evidence>
<feature type="domain" description="AMP-binding enzyme C-terminal" evidence="9">
    <location>
        <begin position="546"/>
        <end position="624"/>
    </location>
</feature>
<dbReference type="Pfam" id="PF16177">
    <property type="entry name" value="ACAS_N"/>
    <property type="match status" value="1"/>
</dbReference>
<dbReference type="InterPro" id="IPR000873">
    <property type="entry name" value="AMP-dep_synth/lig_dom"/>
</dbReference>
<comment type="similarity">
    <text evidence="1">Belongs to the ATP-dependent AMP-binding enzyme family.</text>
</comment>
<comment type="caution">
    <text evidence="11">The sequence shown here is derived from an EMBL/GenBank/DDBJ whole genome shotgun (WGS) entry which is preliminary data.</text>
</comment>
<evidence type="ECO:0000259" key="9">
    <source>
        <dbReference type="Pfam" id="PF13193"/>
    </source>
</evidence>
<dbReference type="PROSITE" id="PS00455">
    <property type="entry name" value="AMP_BINDING"/>
    <property type="match status" value="1"/>
</dbReference>
<dbReference type="NCBIfam" id="TIGR02188">
    <property type="entry name" value="Ac_CoA_lig_AcsA"/>
    <property type="match status" value="1"/>
</dbReference>
<keyword evidence="4" id="KW-0547">Nucleotide-binding</keyword>
<dbReference type="PANTHER" id="PTHR24095">
    <property type="entry name" value="ACETYL-COENZYME A SYNTHETASE"/>
    <property type="match status" value="1"/>
</dbReference>
<feature type="region of interest" description="Disordered" evidence="7">
    <location>
        <begin position="636"/>
        <end position="661"/>
    </location>
</feature>
<feature type="domain" description="Acetyl-coenzyme A synthetase N-terminal" evidence="10">
    <location>
        <begin position="43"/>
        <end position="85"/>
    </location>
</feature>
<reference evidence="11 12" key="1">
    <citation type="submission" date="2022-06" db="EMBL/GenBank/DDBJ databases">
        <title>Halomicroarcula sp. a new haloarchaeum isolate from saline soil.</title>
        <authorList>
            <person name="Strakova D."/>
            <person name="Galisteo C."/>
            <person name="Sanchez-Porro C."/>
            <person name="Ventosa A."/>
        </authorList>
    </citation>
    <scope>NUCLEOTIDE SEQUENCE [LARGE SCALE GENOMIC DNA]</scope>
    <source>
        <strain evidence="11 12">S3CR25-11</strain>
    </source>
</reference>
<dbReference type="InterPro" id="IPR020845">
    <property type="entry name" value="AMP-binding_CS"/>
</dbReference>
<dbReference type="Gene3D" id="3.30.300.30">
    <property type="match status" value="1"/>
</dbReference>
<evidence type="ECO:0000259" key="10">
    <source>
        <dbReference type="Pfam" id="PF16177"/>
    </source>
</evidence>
<protein>
    <recommendedName>
        <fullName evidence="2 6">Acetate--CoA ligase</fullName>
        <ecNumber evidence="2 6">6.2.1.1</ecNumber>
    </recommendedName>
</protein>
<feature type="compositionally biased region" description="Basic and acidic residues" evidence="7">
    <location>
        <begin position="650"/>
        <end position="661"/>
    </location>
</feature>
<evidence type="ECO:0000256" key="6">
    <source>
        <dbReference type="NCBIfam" id="TIGR02188"/>
    </source>
</evidence>
<evidence type="ECO:0000256" key="3">
    <source>
        <dbReference type="ARBA" id="ARBA00022598"/>
    </source>
</evidence>
<evidence type="ECO:0000256" key="4">
    <source>
        <dbReference type="ARBA" id="ARBA00022741"/>
    </source>
</evidence>
<dbReference type="InterPro" id="IPR032387">
    <property type="entry name" value="ACAS_N"/>
</dbReference>
<dbReference type="Proteomes" id="UP001268864">
    <property type="component" value="Unassembled WGS sequence"/>
</dbReference>
<evidence type="ECO:0000259" key="8">
    <source>
        <dbReference type="Pfam" id="PF00501"/>
    </source>
</evidence>
<dbReference type="EMBL" id="JAMQOS010000001">
    <property type="protein sequence ID" value="MDS0280961.1"/>
    <property type="molecule type" value="Genomic_DNA"/>
</dbReference>
<dbReference type="NCBIfam" id="NF001208">
    <property type="entry name" value="PRK00174.1"/>
    <property type="match status" value="1"/>
</dbReference>
<dbReference type="Gene3D" id="3.40.50.12780">
    <property type="entry name" value="N-terminal domain of ligase-like"/>
    <property type="match status" value="1"/>
</dbReference>
<organism evidence="11 12">
    <name type="scientific">Haloarcula onubensis</name>
    <dbReference type="NCBI Taxonomy" id="2950539"/>
    <lineage>
        <taxon>Archaea</taxon>
        <taxon>Methanobacteriati</taxon>
        <taxon>Methanobacteriota</taxon>
        <taxon>Stenosarchaea group</taxon>
        <taxon>Halobacteria</taxon>
        <taxon>Halobacteriales</taxon>
        <taxon>Haloarculaceae</taxon>
        <taxon>Haloarcula</taxon>
    </lineage>
</organism>
<name>A0ABU2FKS4_9EURY</name>
<evidence type="ECO:0000313" key="11">
    <source>
        <dbReference type="EMBL" id="MDS0280961.1"/>
    </source>
</evidence>
<dbReference type="Pfam" id="PF13193">
    <property type="entry name" value="AMP-binding_C"/>
    <property type="match status" value="1"/>
</dbReference>
<keyword evidence="12" id="KW-1185">Reference proteome</keyword>
<dbReference type="InterPro" id="IPR025110">
    <property type="entry name" value="AMP-bd_C"/>
</dbReference>
<evidence type="ECO:0000256" key="7">
    <source>
        <dbReference type="SAM" id="MobiDB-lite"/>
    </source>
</evidence>
<dbReference type="InterPro" id="IPR045851">
    <property type="entry name" value="AMP-bd_C_sf"/>
</dbReference>
<gene>
    <name evidence="11" type="primary">acs</name>
    <name evidence="11" type="ORF">NDI86_02430</name>
</gene>
<evidence type="ECO:0000256" key="1">
    <source>
        <dbReference type="ARBA" id="ARBA00006432"/>
    </source>
</evidence>
<dbReference type="InterPro" id="IPR011904">
    <property type="entry name" value="Ac_CoA_lig"/>
</dbReference>
<accession>A0ABU2FKS4</accession>
<dbReference type="InterPro" id="IPR042099">
    <property type="entry name" value="ANL_N_sf"/>
</dbReference>